<dbReference type="PRINTS" id="PR00313">
    <property type="entry name" value="CABNDNGRPT"/>
</dbReference>
<accession>A0A6V8KIQ4</accession>
<evidence type="ECO:0000256" key="1">
    <source>
        <dbReference type="SAM" id="SignalP"/>
    </source>
</evidence>
<gene>
    <name evidence="2" type="ORF">Phou_064880</name>
</gene>
<evidence type="ECO:0000313" key="2">
    <source>
        <dbReference type="EMBL" id="GFJ82308.1"/>
    </source>
</evidence>
<evidence type="ECO:0000313" key="3">
    <source>
        <dbReference type="Proteomes" id="UP000482800"/>
    </source>
</evidence>
<feature type="signal peptide" evidence="1">
    <location>
        <begin position="1"/>
        <end position="20"/>
    </location>
</feature>
<comment type="caution">
    <text evidence="2">The sequence shown here is derived from an EMBL/GenBank/DDBJ whole genome shotgun (WGS) entry which is preliminary data.</text>
</comment>
<protein>
    <submittedName>
        <fullName evidence="2">Uncharacterized protein</fullName>
    </submittedName>
</protein>
<reference evidence="2 3" key="1">
    <citation type="submission" date="2020-03" db="EMBL/GenBank/DDBJ databases">
        <title>Whole genome shotgun sequence of Phytohabitans houttuyneae NBRC 108639.</title>
        <authorList>
            <person name="Komaki H."/>
            <person name="Tamura T."/>
        </authorList>
    </citation>
    <scope>NUCLEOTIDE SEQUENCE [LARGE SCALE GENOMIC DNA]</scope>
    <source>
        <strain evidence="2 3">NBRC 108639</strain>
    </source>
</reference>
<keyword evidence="3" id="KW-1185">Reference proteome</keyword>
<organism evidence="2 3">
    <name type="scientific">Phytohabitans houttuyneae</name>
    <dbReference type="NCBI Taxonomy" id="1076126"/>
    <lineage>
        <taxon>Bacteria</taxon>
        <taxon>Bacillati</taxon>
        <taxon>Actinomycetota</taxon>
        <taxon>Actinomycetes</taxon>
        <taxon>Micromonosporales</taxon>
        <taxon>Micromonosporaceae</taxon>
    </lineage>
</organism>
<reference evidence="2 3" key="2">
    <citation type="submission" date="2020-03" db="EMBL/GenBank/DDBJ databases">
        <authorList>
            <person name="Ichikawa N."/>
            <person name="Kimura A."/>
            <person name="Kitahashi Y."/>
            <person name="Uohara A."/>
        </authorList>
    </citation>
    <scope>NUCLEOTIDE SEQUENCE [LARGE SCALE GENOMIC DNA]</scope>
    <source>
        <strain evidence="2 3">NBRC 108639</strain>
    </source>
</reference>
<sequence length="352" mass="34362">MATAAVLGAGIAAAPGAAHAATGPTVTVAGGVASVAGTAGRDLIGVTTDAAGLSVDFGLDGTVDAQVPRSRFREVRVLAAAGLDVVSGRGAGEVPVTLDAGPDADVVTVLGTIGQDGADDAPTTVDGGDGDDNVLTSTPGPVTVLAGAGDDRVTGGGAGAGRQAVSLDDGDDRFTTSLNAFAGDRRDDVDGGAGRDVLSMEGSLSSESVGMSAVKGRLLVAHDFRNQVVAGGVEDVAYIGFGSVDSSGSGDAVAVNDLSGTGVVRVTANFSADQSNGAPNGSADTLTVRGTPGVDRITVSGAKADVLVAGLQPIVAAVFLRPEDFLLIDTLAGDDVVDSSGLQPGLVQLLVR</sequence>
<feature type="chain" id="PRO_5028953006" evidence="1">
    <location>
        <begin position="21"/>
        <end position="352"/>
    </location>
</feature>
<dbReference type="Gene3D" id="2.160.20.160">
    <property type="match status" value="1"/>
</dbReference>
<keyword evidence="1" id="KW-0732">Signal</keyword>
<dbReference type="AlphaFoldDB" id="A0A6V8KIQ4"/>
<name>A0A6V8KIQ4_9ACTN</name>
<proteinExistence type="predicted"/>
<dbReference type="Proteomes" id="UP000482800">
    <property type="component" value="Unassembled WGS sequence"/>
</dbReference>
<dbReference type="EMBL" id="BLPF01000002">
    <property type="protein sequence ID" value="GFJ82308.1"/>
    <property type="molecule type" value="Genomic_DNA"/>
</dbReference>